<feature type="compositionally biased region" description="Basic and acidic residues" evidence="2">
    <location>
        <begin position="260"/>
        <end position="285"/>
    </location>
</feature>
<feature type="domain" description="Fas-binding factor 1 C-terminal" evidence="3">
    <location>
        <begin position="442"/>
        <end position="747"/>
    </location>
</feature>
<dbReference type="PANTHER" id="PTHR33689:SF1">
    <property type="entry name" value="FAS-BINDING FACTOR 1"/>
    <property type="match status" value="1"/>
</dbReference>
<gene>
    <name evidence="4" type="ORF">SFRICE_017946</name>
</gene>
<evidence type="ECO:0000313" key="4">
    <source>
        <dbReference type="EMBL" id="SOQ59618.1"/>
    </source>
</evidence>
<accession>A0A2H1X304</accession>
<dbReference type="GO" id="GO:0036064">
    <property type="term" value="C:ciliary basal body"/>
    <property type="evidence" value="ECO:0007669"/>
    <property type="project" value="TreeGrafter"/>
</dbReference>
<evidence type="ECO:0000256" key="2">
    <source>
        <dbReference type="SAM" id="MobiDB-lite"/>
    </source>
</evidence>
<sequence>MSFNIDDPLAGILSDGSDDSFFDDDVLGKKKPARKKSTPNLEKKSTLFDLKDTDKPKPVASTLDKKDSLFDIDSKKSPTPFKRTVSKESIKFSQSEPKVKVGLDKLDTNKSPAKAKVSASADKLDILNELGGTRKESGKSIEKGKSSQSLLDDILGGPSVKSGGSTQTLRPVTAGKSQEFDFDSILGKSEAKTSVSSKSLPQKPPVKENVKEDREASAKKSKSAEDWLGIFQDKDDGNDDLEDETGMPAWLVGGDSKKKKSEDKKSTKSEPVKEKPKPIPPKEERIEPDEPPPEVKKDNEGVEPLVKFTPPSAPSVLQGSTEDITAEGAALYMQQQESQIMVALQLKAQEEKLAAMQMRQKESQRVQREAALAQHVQLDAMLRRQAENRQQMQSIIAAHQERITQRIKALLGSENTDNEDIPNYTEEFHTAGDHKDPPHLREKKQLLQLVQSLQENHDKEIDLMETSYRRQLAFLEVSLNQCEERMKEESDKLVKYYSEKINWLEEHHHLYKKLTDENLTELTERHKTENEMLRQQHLENVKVLQEHHAALMENVKTAVKQEQVLIQDSVTFSSDLKELVADVRENKVFCKELLDKVQSLSENTERKYEDSLQVRETHINEMLQQLKNERETIDAEKTENREAIKMLEARLKQMTSMLEEETAALKQKKMEFEFEKATFNKQTEFAKNILKKQDEEMKMLREDIQKEYQEKITKIDEEKAKAIKESAALAREKSTIQNLKQELEKLKAELQAQLEDVSEERSKLNVEKQQLHMEEQRVMAKSRDLDLLAKSAMEKQTHADKKYSEAEFIQRKYEERIRRIQEHVVSLNSREKHVAREKVALSRERLQLHNERKQIESRQQCSLCKSSQNFPPYYEASYVLPDSFMDIPVTKDLRSSNTTNAMNAIEEEMSHLMGRNLNLRHSVGIGDLRHHVEEIHQGGERQTKTLQSDNMQVDQGPFKDYMDPKFMMLRLDVQKVLSNLDQNKKEDGNFAVEDEIEEE</sequence>
<keyword evidence="1" id="KW-0175">Coiled coil</keyword>
<organism evidence="4">
    <name type="scientific">Spodoptera frugiperda</name>
    <name type="common">Fall armyworm</name>
    <dbReference type="NCBI Taxonomy" id="7108"/>
    <lineage>
        <taxon>Eukaryota</taxon>
        <taxon>Metazoa</taxon>
        <taxon>Ecdysozoa</taxon>
        <taxon>Arthropoda</taxon>
        <taxon>Hexapoda</taxon>
        <taxon>Insecta</taxon>
        <taxon>Pterygota</taxon>
        <taxon>Neoptera</taxon>
        <taxon>Endopterygota</taxon>
        <taxon>Lepidoptera</taxon>
        <taxon>Glossata</taxon>
        <taxon>Ditrysia</taxon>
        <taxon>Noctuoidea</taxon>
        <taxon>Noctuidae</taxon>
        <taxon>Amphipyrinae</taxon>
        <taxon>Spodoptera</taxon>
    </lineage>
</organism>
<dbReference type="AlphaFoldDB" id="A0A2H1X304"/>
<dbReference type="GO" id="GO:0005814">
    <property type="term" value="C:centriole"/>
    <property type="evidence" value="ECO:0007669"/>
    <property type="project" value="TreeGrafter"/>
</dbReference>
<feature type="coiled-coil region" evidence="1">
    <location>
        <begin position="346"/>
        <end position="402"/>
    </location>
</feature>
<feature type="coiled-coil region" evidence="1">
    <location>
        <begin position="619"/>
        <end position="774"/>
    </location>
</feature>
<feature type="region of interest" description="Disordered" evidence="2">
    <location>
        <begin position="130"/>
        <end position="318"/>
    </location>
</feature>
<evidence type="ECO:0000256" key="1">
    <source>
        <dbReference type="SAM" id="Coils"/>
    </source>
</evidence>
<dbReference type="Pfam" id="PF21007">
    <property type="entry name" value="FBF1"/>
    <property type="match status" value="1"/>
</dbReference>
<feature type="compositionally biased region" description="Basic and acidic residues" evidence="2">
    <location>
        <begin position="205"/>
        <end position="225"/>
    </location>
</feature>
<dbReference type="EMBL" id="ODYU01013013">
    <property type="protein sequence ID" value="SOQ59618.1"/>
    <property type="molecule type" value="Genomic_DNA"/>
</dbReference>
<protein>
    <submittedName>
        <fullName evidence="4">SFRICE_017946</fullName>
    </submittedName>
</protein>
<dbReference type="PANTHER" id="PTHR33689">
    <property type="entry name" value="FAS-BINDING FACTOR 1"/>
    <property type="match status" value="1"/>
</dbReference>
<feature type="compositionally biased region" description="Acidic residues" evidence="2">
    <location>
        <begin position="236"/>
        <end position="245"/>
    </location>
</feature>
<feature type="region of interest" description="Disordered" evidence="2">
    <location>
        <begin position="1"/>
        <end position="20"/>
    </location>
</feature>
<evidence type="ECO:0000259" key="3">
    <source>
        <dbReference type="Pfam" id="PF21007"/>
    </source>
</evidence>
<name>A0A2H1X304_SPOFR</name>
<feature type="compositionally biased region" description="Basic and acidic residues" evidence="2">
    <location>
        <begin position="130"/>
        <end position="145"/>
    </location>
</feature>
<proteinExistence type="predicted"/>
<dbReference type="GO" id="GO:0090162">
    <property type="term" value="P:establishment of epithelial cell polarity"/>
    <property type="evidence" value="ECO:0007669"/>
    <property type="project" value="InterPro"/>
</dbReference>
<feature type="region of interest" description="Disordered" evidence="2">
    <location>
        <begin position="25"/>
        <end position="60"/>
    </location>
</feature>
<feature type="coiled-coil region" evidence="1">
    <location>
        <begin position="472"/>
        <end position="499"/>
    </location>
</feature>
<dbReference type="InterPro" id="IPR033561">
    <property type="entry name" value="FBF1"/>
</dbReference>
<feature type="compositionally biased region" description="Basic and acidic residues" evidence="2">
    <location>
        <begin position="41"/>
        <end position="60"/>
    </location>
</feature>
<reference evidence="4" key="1">
    <citation type="submission" date="2016-07" db="EMBL/GenBank/DDBJ databases">
        <authorList>
            <person name="Bretaudeau A."/>
        </authorList>
    </citation>
    <scope>NUCLEOTIDE SEQUENCE</scope>
    <source>
        <strain evidence="4">Rice</strain>
        <tissue evidence="4">Whole body</tissue>
    </source>
</reference>
<feature type="coiled-coil region" evidence="1">
    <location>
        <begin position="810"/>
        <end position="858"/>
    </location>
</feature>
<dbReference type="InterPro" id="IPR049390">
    <property type="entry name" value="FBF1_C"/>
</dbReference>
<dbReference type="GO" id="GO:0060271">
    <property type="term" value="P:cilium assembly"/>
    <property type="evidence" value="ECO:0007669"/>
    <property type="project" value="InterPro"/>
</dbReference>
<dbReference type="GO" id="GO:0097539">
    <property type="term" value="C:ciliary transition fiber"/>
    <property type="evidence" value="ECO:0007669"/>
    <property type="project" value="InterPro"/>
</dbReference>